<feature type="transmembrane region" description="Helical" evidence="6">
    <location>
        <begin position="219"/>
        <end position="238"/>
    </location>
</feature>
<gene>
    <name evidence="8" type="ORF">CHIRRI_LOCUS2285</name>
</gene>
<evidence type="ECO:0000256" key="3">
    <source>
        <dbReference type="ARBA" id="ARBA00022989"/>
    </source>
</evidence>
<feature type="region of interest" description="Disordered" evidence="5">
    <location>
        <begin position="404"/>
        <end position="423"/>
    </location>
</feature>
<keyword evidence="3 6" id="KW-1133">Transmembrane helix</keyword>
<dbReference type="InterPro" id="IPR004853">
    <property type="entry name" value="Sugar_P_trans_dom"/>
</dbReference>
<dbReference type="GO" id="GO:0016020">
    <property type="term" value="C:membrane"/>
    <property type="evidence" value="ECO:0007669"/>
    <property type="project" value="UniProtKB-SubCell"/>
</dbReference>
<comment type="subcellular location">
    <subcellularLocation>
        <location evidence="1">Membrane</location>
        <topology evidence="1">Multi-pass membrane protein</topology>
    </subcellularLocation>
</comment>
<feature type="transmembrane region" description="Helical" evidence="6">
    <location>
        <begin position="295"/>
        <end position="314"/>
    </location>
</feature>
<keyword evidence="9" id="KW-1185">Reference proteome</keyword>
<evidence type="ECO:0000256" key="6">
    <source>
        <dbReference type="SAM" id="Phobius"/>
    </source>
</evidence>
<feature type="domain" description="Sugar phosphate transporter" evidence="7">
    <location>
        <begin position="73"/>
        <end position="366"/>
    </location>
</feature>
<feature type="transmembrane region" description="Helical" evidence="6">
    <location>
        <begin position="194"/>
        <end position="213"/>
    </location>
</feature>
<dbReference type="EMBL" id="OU895877">
    <property type="protein sequence ID" value="CAG9799316.1"/>
    <property type="molecule type" value="Genomic_DNA"/>
</dbReference>
<feature type="transmembrane region" description="Helical" evidence="6">
    <location>
        <begin position="352"/>
        <end position="372"/>
    </location>
</feature>
<sequence length="479" mass="54681">MTTIRYARVKSTITDENSDDNTNQLQTIDSEDEDDEVDVLSVKIASCNNDDNHVSLKHSTSVRNTLLKTVLWVGFLILCHYILSIGLTFYQRWLLKGYKFPFTVVLYHLMVKLVMSALIRIFYRLCTGKQRVRLSVSTALRKVAPTSFFGAIDIGFSQWGLEFVEVALYTMTKSTVIIFISFFAILFRLERKSWSLLFIVVMISAGLFLFTYKSTEFDLLGFILLLIASFSSGARWTLAQLVMQKSKLGLQNPIDMIYYMQPYMLISLIPFAIVFESTRLFEHFSMIFDMDGYEIFVLWVKISIGAFLAFFMEISEFLVLSNTSSLTLSVAGIFKEICQLVLAVELNGEQLGFYNLIGLILCLGGITSHVIYKYWLLTDNIPERITAEPECHYDMNNQYSTKYNKNKRTSNSNVNTGLNGNASEIKPSMNNGASVVIAYNQKEPLLNYDGTESESNDEMDSKSAEVLFDILKRRDETRK</sequence>
<proteinExistence type="predicted"/>
<accession>A0A9N9WN83</accession>
<evidence type="ECO:0000256" key="5">
    <source>
        <dbReference type="SAM" id="MobiDB-lite"/>
    </source>
</evidence>
<feature type="transmembrane region" description="Helical" evidence="6">
    <location>
        <begin position="167"/>
        <end position="187"/>
    </location>
</feature>
<dbReference type="InterPro" id="IPR050186">
    <property type="entry name" value="TPT_transporter"/>
</dbReference>
<dbReference type="Pfam" id="PF03151">
    <property type="entry name" value="TPT"/>
    <property type="match status" value="1"/>
</dbReference>
<dbReference type="PANTHER" id="PTHR11132">
    <property type="entry name" value="SOLUTE CARRIER FAMILY 35"/>
    <property type="match status" value="1"/>
</dbReference>
<organism evidence="8 9">
    <name type="scientific">Chironomus riparius</name>
    <dbReference type="NCBI Taxonomy" id="315576"/>
    <lineage>
        <taxon>Eukaryota</taxon>
        <taxon>Metazoa</taxon>
        <taxon>Ecdysozoa</taxon>
        <taxon>Arthropoda</taxon>
        <taxon>Hexapoda</taxon>
        <taxon>Insecta</taxon>
        <taxon>Pterygota</taxon>
        <taxon>Neoptera</taxon>
        <taxon>Endopterygota</taxon>
        <taxon>Diptera</taxon>
        <taxon>Nematocera</taxon>
        <taxon>Chironomoidea</taxon>
        <taxon>Chironomidae</taxon>
        <taxon>Chironominae</taxon>
        <taxon>Chironomus</taxon>
    </lineage>
</organism>
<evidence type="ECO:0000313" key="9">
    <source>
        <dbReference type="Proteomes" id="UP001153620"/>
    </source>
</evidence>
<evidence type="ECO:0000259" key="7">
    <source>
        <dbReference type="Pfam" id="PF03151"/>
    </source>
</evidence>
<feature type="transmembrane region" description="Helical" evidence="6">
    <location>
        <begin position="102"/>
        <end position="123"/>
    </location>
</feature>
<protein>
    <recommendedName>
        <fullName evidence="7">Sugar phosphate transporter domain-containing protein</fullName>
    </recommendedName>
</protein>
<dbReference type="OrthoDB" id="18894at2759"/>
<reference evidence="8" key="2">
    <citation type="submission" date="2022-10" db="EMBL/GenBank/DDBJ databases">
        <authorList>
            <consortium name="ENA_rothamsted_submissions"/>
            <consortium name="culmorum"/>
            <person name="King R."/>
        </authorList>
    </citation>
    <scope>NUCLEOTIDE SEQUENCE</scope>
</reference>
<evidence type="ECO:0000313" key="8">
    <source>
        <dbReference type="EMBL" id="CAG9799316.1"/>
    </source>
</evidence>
<reference evidence="8" key="1">
    <citation type="submission" date="2022-01" db="EMBL/GenBank/DDBJ databases">
        <authorList>
            <person name="King R."/>
        </authorList>
    </citation>
    <scope>NUCLEOTIDE SEQUENCE</scope>
</reference>
<evidence type="ECO:0000256" key="2">
    <source>
        <dbReference type="ARBA" id="ARBA00022692"/>
    </source>
</evidence>
<feature type="transmembrane region" description="Helical" evidence="6">
    <location>
        <begin position="258"/>
        <end position="275"/>
    </location>
</feature>
<feature type="transmembrane region" description="Helical" evidence="6">
    <location>
        <begin position="70"/>
        <end position="90"/>
    </location>
</feature>
<keyword evidence="2 6" id="KW-0812">Transmembrane</keyword>
<dbReference type="Proteomes" id="UP001153620">
    <property type="component" value="Chromosome 1"/>
</dbReference>
<name>A0A9N9WN83_9DIPT</name>
<evidence type="ECO:0000256" key="4">
    <source>
        <dbReference type="ARBA" id="ARBA00023136"/>
    </source>
</evidence>
<keyword evidence="4 6" id="KW-0472">Membrane</keyword>
<evidence type="ECO:0000256" key="1">
    <source>
        <dbReference type="ARBA" id="ARBA00004141"/>
    </source>
</evidence>
<dbReference type="AlphaFoldDB" id="A0A9N9WN83"/>